<dbReference type="InterPro" id="IPR001810">
    <property type="entry name" value="F-box_dom"/>
</dbReference>
<accession>G0P0E6</accession>
<dbReference type="PROSITE" id="PS50181">
    <property type="entry name" value="FBOX"/>
    <property type="match status" value="1"/>
</dbReference>
<dbReference type="InterPro" id="IPR002900">
    <property type="entry name" value="DUF38/FTH_CAE_spp"/>
</dbReference>
<dbReference type="Pfam" id="PF01827">
    <property type="entry name" value="FTH"/>
    <property type="match status" value="1"/>
</dbReference>
<feature type="domain" description="F-box" evidence="1">
    <location>
        <begin position="71"/>
        <end position="120"/>
    </location>
</feature>
<dbReference type="HOGENOM" id="CLU_722046_0_0_1"/>
<dbReference type="SMART" id="SM00256">
    <property type="entry name" value="FBOX"/>
    <property type="match status" value="1"/>
</dbReference>
<evidence type="ECO:0000313" key="2">
    <source>
        <dbReference type="EMBL" id="EGT41693.1"/>
    </source>
</evidence>
<organism evidence="3">
    <name type="scientific">Caenorhabditis brenneri</name>
    <name type="common">Nematode worm</name>
    <dbReference type="NCBI Taxonomy" id="135651"/>
    <lineage>
        <taxon>Eukaryota</taxon>
        <taxon>Metazoa</taxon>
        <taxon>Ecdysozoa</taxon>
        <taxon>Nematoda</taxon>
        <taxon>Chromadorea</taxon>
        <taxon>Rhabditida</taxon>
        <taxon>Rhabditina</taxon>
        <taxon>Rhabditomorpha</taxon>
        <taxon>Rhabditoidea</taxon>
        <taxon>Rhabditidae</taxon>
        <taxon>Peloderinae</taxon>
        <taxon>Caenorhabditis</taxon>
    </lineage>
</organism>
<dbReference type="Proteomes" id="UP000008068">
    <property type="component" value="Unassembled WGS sequence"/>
</dbReference>
<dbReference type="EMBL" id="GL379998">
    <property type="protein sequence ID" value="EGT41693.1"/>
    <property type="molecule type" value="Genomic_DNA"/>
</dbReference>
<dbReference type="PANTHER" id="PTHR23015:SF4">
    <property type="entry name" value="DUF38 DOMAIN-CONTAINING PROTEIN-RELATED"/>
    <property type="match status" value="1"/>
</dbReference>
<protein>
    <recommendedName>
        <fullName evidence="1">F-box domain-containing protein</fullName>
    </recommendedName>
</protein>
<dbReference type="AlphaFoldDB" id="G0P0E6"/>
<dbReference type="Pfam" id="PF00646">
    <property type="entry name" value="F-box"/>
    <property type="match status" value="1"/>
</dbReference>
<sequence>MSHHFRENEEVYQGFILSQVILETPCWEAYKLACKIRREDINYRDFEFIYMKFAAGYTELDVEVPKWTEQDATLDKMPDPILRKILNSVGLKTRFITRKVSKHFEVLVDSTERCCSYVSISMCAPQYFKLEIDNYCIKYDIKSNTVTLQRCEKDVNKHSIKDPLVVFLNDLKIVFKALKIRTFSIYVVNGYEEEHIPLLLSTLQQIRDNTKRDFKANALHICFGKMAAVLPLVKMMRTPFLKNIGISVQTGETTIIPEIFLTDQWRNLKKFESQNSVDPSILLRSFAHLETFEVTSALNSQQALQLIRILAASTTFRSCMIRLDRPDMMISELAEALNVRLESDETSKFMKLDDTDGALLISVEYFNHIDDVSLDIKRKRSLG</sequence>
<gene>
    <name evidence="2" type="ORF">CAEBREN_06607</name>
</gene>
<evidence type="ECO:0000259" key="1">
    <source>
        <dbReference type="PROSITE" id="PS50181"/>
    </source>
</evidence>
<keyword evidence="3" id="KW-1185">Reference proteome</keyword>
<dbReference type="InterPro" id="IPR040161">
    <property type="entry name" value="FB224"/>
</dbReference>
<dbReference type="InParanoid" id="G0P0E6"/>
<reference evidence="3" key="1">
    <citation type="submission" date="2011-07" db="EMBL/GenBank/DDBJ databases">
        <authorList>
            <consortium name="Caenorhabditis brenneri Sequencing and Analysis Consortium"/>
            <person name="Wilson R.K."/>
        </authorList>
    </citation>
    <scope>NUCLEOTIDE SEQUENCE [LARGE SCALE GENOMIC DNA]</scope>
    <source>
        <strain evidence="3">PB2801</strain>
    </source>
</reference>
<dbReference type="GO" id="GO:0045087">
    <property type="term" value="P:innate immune response"/>
    <property type="evidence" value="ECO:0007669"/>
    <property type="project" value="TreeGrafter"/>
</dbReference>
<evidence type="ECO:0000313" key="3">
    <source>
        <dbReference type="Proteomes" id="UP000008068"/>
    </source>
</evidence>
<name>G0P0E6_CAEBE</name>
<proteinExistence type="predicted"/>
<dbReference type="PANTHER" id="PTHR23015">
    <property type="entry name" value="UNCHARACTERIZED C.ELEGANS PROTEIN"/>
    <property type="match status" value="1"/>
</dbReference>